<dbReference type="InterPro" id="IPR012677">
    <property type="entry name" value="Nucleotide-bd_a/b_plait_sf"/>
</dbReference>
<comment type="caution">
    <text evidence="4">The sequence shown here is derived from an EMBL/GenBank/DDBJ whole genome shotgun (WGS) entry which is preliminary data.</text>
</comment>
<dbReference type="PROSITE" id="PS50102">
    <property type="entry name" value="RRM"/>
    <property type="match status" value="1"/>
</dbReference>
<dbReference type="Pfam" id="PF00076">
    <property type="entry name" value="RRM_1"/>
    <property type="match status" value="1"/>
</dbReference>
<dbReference type="Proteomes" id="UP000178520">
    <property type="component" value="Unassembled WGS sequence"/>
</dbReference>
<dbReference type="SMART" id="SM00360">
    <property type="entry name" value="RRM"/>
    <property type="match status" value="1"/>
</dbReference>
<feature type="domain" description="RRM" evidence="3">
    <location>
        <begin position="3"/>
        <end position="81"/>
    </location>
</feature>
<dbReference type="Gene3D" id="3.30.70.330">
    <property type="match status" value="1"/>
</dbReference>
<evidence type="ECO:0000313" key="5">
    <source>
        <dbReference type="Proteomes" id="UP000178520"/>
    </source>
</evidence>
<dbReference type="AlphaFoldDB" id="A0A1F8E8Z4"/>
<dbReference type="InterPro" id="IPR048289">
    <property type="entry name" value="RRM2_NsCP33-like"/>
</dbReference>
<keyword evidence="1" id="KW-0694">RNA-binding</keyword>
<protein>
    <recommendedName>
        <fullName evidence="3">RRM domain-containing protein</fullName>
    </recommendedName>
</protein>
<dbReference type="CDD" id="cd21608">
    <property type="entry name" value="RRM2_NsCP33_like"/>
    <property type="match status" value="1"/>
</dbReference>
<accession>A0A1F8E8Z4</accession>
<dbReference type="InterPro" id="IPR035979">
    <property type="entry name" value="RBD_domain_sf"/>
</dbReference>
<evidence type="ECO:0000259" key="3">
    <source>
        <dbReference type="PROSITE" id="PS50102"/>
    </source>
</evidence>
<feature type="compositionally biased region" description="Basic and acidic residues" evidence="2">
    <location>
        <begin position="98"/>
        <end position="108"/>
    </location>
</feature>
<evidence type="ECO:0000313" key="4">
    <source>
        <dbReference type="EMBL" id="OGM97361.1"/>
    </source>
</evidence>
<dbReference type="InterPro" id="IPR052462">
    <property type="entry name" value="SLIRP/GR-RBP-like"/>
</dbReference>
<organism evidence="4 5">
    <name type="scientific">Candidatus Yanofskybacteria bacterium RIFCSPHIGHO2_01_FULL_41_21</name>
    <dbReference type="NCBI Taxonomy" id="1802660"/>
    <lineage>
        <taxon>Bacteria</taxon>
        <taxon>Candidatus Yanofskyibacteriota</taxon>
    </lineage>
</organism>
<name>A0A1F8E8Z4_9BACT</name>
<proteinExistence type="predicted"/>
<dbReference type="InterPro" id="IPR000504">
    <property type="entry name" value="RRM_dom"/>
</dbReference>
<sequence>MAKRLYIGNLSFNTTEAGLREAFAAAGEVTSVVVMMDKMTGRSRGFAFVEMATDEAAQAAIDMFNGKDLDGRNLTVNEARPMTERPPRRPMGGGFGRGPRDYNDNNDR</sequence>
<dbReference type="PANTHER" id="PTHR48027">
    <property type="entry name" value="HETEROGENEOUS NUCLEAR RIBONUCLEOPROTEIN 87F-RELATED"/>
    <property type="match status" value="1"/>
</dbReference>
<reference evidence="4 5" key="1">
    <citation type="journal article" date="2016" name="Nat. Commun.">
        <title>Thousands of microbial genomes shed light on interconnected biogeochemical processes in an aquifer system.</title>
        <authorList>
            <person name="Anantharaman K."/>
            <person name="Brown C.T."/>
            <person name="Hug L.A."/>
            <person name="Sharon I."/>
            <person name="Castelle C.J."/>
            <person name="Probst A.J."/>
            <person name="Thomas B.C."/>
            <person name="Singh A."/>
            <person name="Wilkins M.J."/>
            <person name="Karaoz U."/>
            <person name="Brodie E.L."/>
            <person name="Williams K.H."/>
            <person name="Hubbard S.S."/>
            <person name="Banfield J.F."/>
        </authorList>
    </citation>
    <scope>NUCLEOTIDE SEQUENCE [LARGE SCALE GENOMIC DNA]</scope>
</reference>
<evidence type="ECO:0000256" key="1">
    <source>
        <dbReference type="ARBA" id="ARBA00022884"/>
    </source>
</evidence>
<dbReference type="SUPFAM" id="SSF54928">
    <property type="entry name" value="RNA-binding domain, RBD"/>
    <property type="match status" value="1"/>
</dbReference>
<dbReference type="EMBL" id="MGJA01000013">
    <property type="protein sequence ID" value="OGM97361.1"/>
    <property type="molecule type" value="Genomic_DNA"/>
</dbReference>
<feature type="region of interest" description="Disordered" evidence="2">
    <location>
        <begin position="77"/>
        <end position="108"/>
    </location>
</feature>
<gene>
    <name evidence="4" type="ORF">A2735_03255</name>
</gene>
<dbReference type="GO" id="GO:0003723">
    <property type="term" value="F:RNA binding"/>
    <property type="evidence" value="ECO:0007669"/>
    <property type="project" value="UniProtKB-KW"/>
</dbReference>
<evidence type="ECO:0000256" key="2">
    <source>
        <dbReference type="SAM" id="MobiDB-lite"/>
    </source>
</evidence>
<dbReference type="STRING" id="1802660.A2735_03255"/>